<feature type="compositionally biased region" description="Low complexity" evidence="1">
    <location>
        <begin position="1147"/>
        <end position="1160"/>
    </location>
</feature>
<feature type="compositionally biased region" description="Low complexity" evidence="1">
    <location>
        <begin position="568"/>
        <end position="588"/>
    </location>
</feature>
<feature type="compositionally biased region" description="Polar residues" evidence="1">
    <location>
        <begin position="1249"/>
        <end position="1261"/>
    </location>
</feature>
<feature type="compositionally biased region" description="Polar residues" evidence="1">
    <location>
        <begin position="1023"/>
        <end position="1033"/>
    </location>
</feature>
<feature type="compositionally biased region" description="Basic residues" evidence="1">
    <location>
        <begin position="96"/>
        <end position="107"/>
    </location>
</feature>
<feature type="compositionally biased region" description="Polar residues" evidence="1">
    <location>
        <begin position="1116"/>
        <end position="1128"/>
    </location>
</feature>
<proteinExistence type="predicted"/>
<feature type="compositionally biased region" description="Low complexity" evidence="1">
    <location>
        <begin position="79"/>
        <end position="95"/>
    </location>
</feature>
<evidence type="ECO:0000256" key="1">
    <source>
        <dbReference type="SAM" id="MobiDB-lite"/>
    </source>
</evidence>
<feature type="region of interest" description="Disordered" evidence="1">
    <location>
        <begin position="564"/>
        <end position="588"/>
    </location>
</feature>
<reference evidence="3" key="1">
    <citation type="submission" date="2013-03" db="EMBL/GenBank/DDBJ databases">
        <title>The Genome Sequence of Anopheles dirus WRAIR2.</title>
        <authorList>
            <consortium name="The Broad Institute Genomics Platform"/>
            <person name="Neafsey D.E."/>
            <person name="Walton C."/>
            <person name="Walker B."/>
            <person name="Young S.K."/>
            <person name="Zeng Q."/>
            <person name="Gargeya S."/>
            <person name="Fitzgerald M."/>
            <person name="Haas B."/>
            <person name="Abouelleil A."/>
            <person name="Allen A.W."/>
            <person name="Alvarado L."/>
            <person name="Arachchi H.M."/>
            <person name="Berlin A.M."/>
            <person name="Chapman S.B."/>
            <person name="Gainer-Dewar J."/>
            <person name="Goldberg J."/>
            <person name="Griggs A."/>
            <person name="Gujja S."/>
            <person name="Hansen M."/>
            <person name="Howarth C."/>
            <person name="Imamovic A."/>
            <person name="Ireland A."/>
            <person name="Larimer J."/>
            <person name="McCowan C."/>
            <person name="Murphy C."/>
            <person name="Pearson M."/>
            <person name="Poon T.W."/>
            <person name="Priest M."/>
            <person name="Roberts A."/>
            <person name="Saif S."/>
            <person name="Shea T."/>
            <person name="Sisk P."/>
            <person name="Sykes S."/>
            <person name="Wortman J."/>
            <person name="Nusbaum C."/>
            <person name="Birren B."/>
        </authorList>
    </citation>
    <scope>NUCLEOTIDE SEQUENCE [LARGE SCALE GENOMIC DNA]</scope>
    <source>
        <strain evidence="3">WRAIR2</strain>
    </source>
</reference>
<feature type="compositionally biased region" description="Polar residues" evidence="1">
    <location>
        <begin position="977"/>
        <end position="987"/>
    </location>
</feature>
<reference evidence="2" key="2">
    <citation type="submission" date="2020-05" db="UniProtKB">
        <authorList>
            <consortium name="EnsemblMetazoa"/>
        </authorList>
    </citation>
    <scope>IDENTIFICATION</scope>
    <source>
        <strain evidence="2">WRAIR2</strain>
    </source>
</reference>
<feature type="compositionally biased region" description="Low complexity" evidence="1">
    <location>
        <begin position="801"/>
        <end position="820"/>
    </location>
</feature>
<protein>
    <submittedName>
        <fullName evidence="2">Uncharacterized protein</fullName>
    </submittedName>
</protein>
<evidence type="ECO:0000313" key="3">
    <source>
        <dbReference type="Proteomes" id="UP000075884"/>
    </source>
</evidence>
<feature type="compositionally biased region" description="Low complexity" evidence="1">
    <location>
        <begin position="988"/>
        <end position="1001"/>
    </location>
</feature>
<feature type="region of interest" description="Disordered" evidence="1">
    <location>
        <begin position="1023"/>
        <end position="1043"/>
    </location>
</feature>
<feature type="region of interest" description="Disordered" evidence="1">
    <location>
        <begin position="943"/>
        <end position="1001"/>
    </location>
</feature>
<feature type="region of interest" description="Disordered" evidence="1">
    <location>
        <begin position="1103"/>
        <end position="1172"/>
    </location>
</feature>
<feature type="region of interest" description="Disordered" evidence="1">
    <location>
        <begin position="843"/>
        <end position="871"/>
    </location>
</feature>
<feature type="region of interest" description="Disordered" evidence="1">
    <location>
        <begin position="349"/>
        <end position="368"/>
    </location>
</feature>
<feature type="region of interest" description="Disordered" evidence="1">
    <location>
        <begin position="774"/>
        <end position="831"/>
    </location>
</feature>
<organism evidence="2 3">
    <name type="scientific">Anopheles dirus</name>
    <dbReference type="NCBI Taxonomy" id="7168"/>
    <lineage>
        <taxon>Eukaryota</taxon>
        <taxon>Metazoa</taxon>
        <taxon>Ecdysozoa</taxon>
        <taxon>Arthropoda</taxon>
        <taxon>Hexapoda</taxon>
        <taxon>Insecta</taxon>
        <taxon>Pterygota</taxon>
        <taxon>Neoptera</taxon>
        <taxon>Endopterygota</taxon>
        <taxon>Diptera</taxon>
        <taxon>Nematocera</taxon>
        <taxon>Culicoidea</taxon>
        <taxon>Culicidae</taxon>
        <taxon>Anophelinae</taxon>
        <taxon>Anopheles</taxon>
    </lineage>
</organism>
<evidence type="ECO:0000313" key="2">
    <source>
        <dbReference type="EnsemblMetazoa" id="ADIR011241-PA"/>
    </source>
</evidence>
<feature type="region of interest" description="Disordered" evidence="1">
    <location>
        <begin position="63"/>
        <end position="132"/>
    </location>
</feature>
<accession>A0A182NU99</accession>
<dbReference type="VEuPathDB" id="VectorBase:ADIR011241"/>
<feature type="region of interest" description="Disordered" evidence="1">
    <location>
        <begin position="1220"/>
        <end position="1327"/>
    </location>
</feature>
<dbReference type="STRING" id="7168.A0A182NU99"/>
<dbReference type="Proteomes" id="UP000075884">
    <property type="component" value="Unassembled WGS sequence"/>
</dbReference>
<feature type="compositionally biased region" description="Low complexity" evidence="1">
    <location>
        <begin position="677"/>
        <end position="702"/>
    </location>
</feature>
<feature type="compositionally biased region" description="Basic residues" evidence="1">
    <location>
        <begin position="789"/>
        <end position="800"/>
    </location>
</feature>
<name>A0A182NU99_9DIPT</name>
<keyword evidence="3" id="KW-1185">Reference proteome</keyword>
<feature type="region of interest" description="Disordered" evidence="1">
    <location>
        <begin position="404"/>
        <end position="443"/>
    </location>
</feature>
<feature type="compositionally biased region" description="Low complexity" evidence="1">
    <location>
        <begin position="1267"/>
        <end position="1277"/>
    </location>
</feature>
<feature type="region of interest" description="Disordered" evidence="1">
    <location>
        <begin position="1059"/>
        <end position="1082"/>
    </location>
</feature>
<feature type="compositionally biased region" description="Low complexity" evidence="1">
    <location>
        <begin position="421"/>
        <end position="436"/>
    </location>
</feature>
<dbReference type="EnsemblMetazoa" id="ADIR011241-RA">
    <property type="protein sequence ID" value="ADIR011241-PA"/>
    <property type="gene ID" value="ADIR011241"/>
</dbReference>
<feature type="region of interest" description="Disordered" evidence="1">
    <location>
        <begin position="673"/>
        <end position="707"/>
    </location>
</feature>
<feature type="region of interest" description="Disordered" evidence="1">
    <location>
        <begin position="727"/>
        <end position="751"/>
    </location>
</feature>
<feature type="compositionally biased region" description="Low complexity" evidence="1">
    <location>
        <begin position="1059"/>
        <end position="1069"/>
    </location>
</feature>
<sequence>MRSEVPWRPIPYHVPQQQLQQSQQPQQLISVASFDTTSKDELVHIAQHNAQILKQFNQPIAQYSQHPQGGMKVQITTHQQAPGPSPAVQQQQQQQHHPHHHHHHHHQVQGAAAPSFAHTPAGPPKYMTTPLLQTNYPAAPHKLQQQSQAQSKPFVKSDQITTLNMVHNSTPKITAAISTHGAVGVKSAKFNGQFRDAAPTIVQKATLKPHPVMNKLQSHLGITGFRQKQQVATSSNRLEHFINPNHLYGTYIQFGQSPALSPAALAPSKTKFFGQLGSGIPSFDTQTLKSYFNAPGYTPSVGQFKKLNFIQQQQQLGQSSSSGKFSFPHFNQIPADLAEFPKKYVTPSSAEKELTKTGSGGLDSTPLFPHLPPSVLTPFFQQVQQQQQQQQQHSSSSSFISGNKYNNFNLKTQHPAPPVSSQPSSSGGSSTKHSFSQGQFQSERESLGAFGGQVFGGGAFSSYSTQQPLPIEHKPFEIVKFKESPGKQLSTKFNEIHDEYSKNLVPPPPSTQQAFLPTVLNHLGESVPSKDPIEILNKYNINPHSPLQDANRFSYDFPRPTPVAQAVSTGGPAPTTVSTSTSTTTTQFPTATTLPRQQYYQHHYTQFQFPAEQSFHGHQSSSPVLVTPVNELGENGWLTREKYLTTEKPNVFKNLFRPIESEYKQHKLMHPAYTGLPPNRRPTATASTTTPSTSASFTTNSPWDQSTEEPIITHSFFTIEDAIADPTLIPPKSKNKYKYTTDAEEENRQEDLQLEIVTIGPFFGSEESPIQQVITTPAPSRAPHGSKGGQHRRRRPKPPHHQSSTTTEYTTEQESTESTTNAINPSANAVNDNRNRNRIRFRPKPVTTTVPPPSAAVETEPATTFLPTPPPLPTFVSSEEFDGAAIKKFRKKPHFTRNRFNVLSQREEERNSLFDLTEPSLATPALTTVAAPSTTTAGAAVVTTPAEQSPSLPSIGGGFRSRYRPAPQPKGKDSQEDTQPANEVKVNSRSPSRLPSPTVSVSSSVATATDAAVVSVFNSDESNANFSEQQNRTRGGGEQNRPRFSIKEYRNKLNRTASTAVTPASTAGSPIGGDPETTTAPKLRFPTRNRFLVNARLNKTVESNDIAPTGAGGATTEKSANETTTRSSFRPHGTRTYNRFTVKKPSTETPPTSTSSAASTRGQANANGATRGRTKIAYDQAVAANRTLSGTVYNTTASLINRRPPKITLRQRIQNYNRKKELEQANAATATAEDESLKRGEEAADIPSVDQNSVLTSSGEQNRPIDDLGTLGDRTGGAPNAGQDDVTTRASTTESYRHHETAIMKISPKEPNSGTATSGDDYDLNSASSDYSKRVVELTLSGTGSKDRGNFKSINKGLLSRKVPGYFTLATEDPILPIEAFFPQVKKPSGGLAR</sequence>